<evidence type="ECO:0000313" key="1">
    <source>
        <dbReference type="EMBL" id="QJA60123.1"/>
    </source>
</evidence>
<proteinExistence type="predicted"/>
<accession>A0A6M3IRP6</accession>
<name>A0A6M3IRP6_9ZZZZ</name>
<reference evidence="1" key="1">
    <citation type="submission" date="2020-03" db="EMBL/GenBank/DDBJ databases">
        <title>The deep terrestrial virosphere.</title>
        <authorList>
            <person name="Holmfeldt K."/>
            <person name="Nilsson E."/>
            <person name="Simone D."/>
            <person name="Lopez-Fernandez M."/>
            <person name="Wu X."/>
            <person name="de Brujin I."/>
            <person name="Lundin D."/>
            <person name="Andersson A."/>
            <person name="Bertilsson S."/>
            <person name="Dopson M."/>
        </authorList>
    </citation>
    <scope>NUCLEOTIDE SEQUENCE</scope>
    <source>
        <strain evidence="1">MM415B01183</strain>
    </source>
</reference>
<sequence length="93" mass="11165">MRNNHNRNAAHLILQDRLKVFEKQNKNTGEFLDHCKRRGFMKTEDDLKIVADVMKKARLPKGEVPEKKSNKFMKEVRNNWKNYKREIIKGKKL</sequence>
<dbReference type="AlphaFoldDB" id="A0A6M3IRP6"/>
<organism evidence="1">
    <name type="scientific">viral metagenome</name>
    <dbReference type="NCBI Taxonomy" id="1070528"/>
    <lineage>
        <taxon>unclassified sequences</taxon>
        <taxon>metagenomes</taxon>
        <taxon>organismal metagenomes</taxon>
    </lineage>
</organism>
<gene>
    <name evidence="1" type="ORF">MM415B01183_0017</name>
</gene>
<dbReference type="EMBL" id="MT141396">
    <property type="protein sequence ID" value="QJA60123.1"/>
    <property type="molecule type" value="Genomic_DNA"/>
</dbReference>
<protein>
    <submittedName>
        <fullName evidence="1">Uncharacterized protein</fullName>
    </submittedName>
</protein>